<evidence type="ECO:0000256" key="3">
    <source>
        <dbReference type="ARBA" id="ARBA00022679"/>
    </source>
</evidence>
<dbReference type="EC" id="2.1.2.9" evidence="2"/>
<dbReference type="Pfam" id="PF00551">
    <property type="entry name" value="Formyl_trans_N"/>
    <property type="match status" value="1"/>
</dbReference>
<comment type="caution">
    <text evidence="7">The sequence shown here is derived from an EMBL/GenBank/DDBJ whole genome shotgun (WGS) entry which is preliminary data.</text>
</comment>
<evidence type="ECO:0000256" key="2">
    <source>
        <dbReference type="ARBA" id="ARBA00012261"/>
    </source>
</evidence>
<dbReference type="EMBL" id="PCVM01000102">
    <property type="protein sequence ID" value="PIQ73110.1"/>
    <property type="molecule type" value="Genomic_DNA"/>
</dbReference>
<dbReference type="PANTHER" id="PTHR11138">
    <property type="entry name" value="METHIONYL-TRNA FORMYLTRANSFERASE"/>
    <property type="match status" value="1"/>
</dbReference>
<dbReference type="InterPro" id="IPR005793">
    <property type="entry name" value="Formyl_trans_C"/>
</dbReference>
<dbReference type="SUPFAM" id="SSF50486">
    <property type="entry name" value="FMT C-terminal domain-like"/>
    <property type="match status" value="1"/>
</dbReference>
<dbReference type="InterPro" id="IPR041711">
    <property type="entry name" value="Met-tRNA-FMT_N"/>
</dbReference>
<proteinExistence type="inferred from homology"/>
<dbReference type="Gene3D" id="3.40.50.12230">
    <property type="match status" value="1"/>
</dbReference>
<feature type="domain" description="Formyl transferase N-terminal" evidence="5">
    <location>
        <begin position="6"/>
        <end position="186"/>
    </location>
</feature>
<evidence type="ECO:0000259" key="6">
    <source>
        <dbReference type="Pfam" id="PF02911"/>
    </source>
</evidence>
<comment type="similarity">
    <text evidence="1">Belongs to the Fmt family.</text>
</comment>
<dbReference type="PANTHER" id="PTHR11138:SF5">
    <property type="entry name" value="METHIONYL-TRNA FORMYLTRANSFERASE, MITOCHONDRIAL"/>
    <property type="match status" value="1"/>
</dbReference>
<dbReference type="AlphaFoldDB" id="A0A2M6ITC7"/>
<dbReference type="CDD" id="cd08646">
    <property type="entry name" value="FMT_core_Met-tRNA-FMT_N"/>
    <property type="match status" value="1"/>
</dbReference>
<evidence type="ECO:0000259" key="5">
    <source>
        <dbReference type="Pfam" id="PF00551"/>
    </source>
</evidence>
<dbReference type="InterPro" id="IPR001555">
    <property type="entry name" value="GART_AS"/>
</dbReference>
<evidence type="ECO:0000256" key="4">
    <source>
        <dbReference type="ARBA" id="ARBA00022917"/>
    </source>
</evidence>
<accession>A0A2M6ITC7</accession>
<dbReference type="SUPFAM" id="SSF53328">
    <property type="entry name" value="Formyltransferase"/>
    <property type="match status" value="1"/>
</dbReference>
<name>A0A2M6ITC7_9BACT</name>
<keyword evidence="3" id="KW-0808">Transferase</keyword>
<organism evidence="7 8">
    <name type="scientific">Candidatus Roizmanbacteria bacterium CG11_big_fil_rev_8_21_14_0_20_36_8</name>
    <dbReference type="NCBI Taxonomy" id="1974856"/>
    <lineage>
        <taxon>Bacteria</taxon>
        <taxon>Candidatus Roizmaniibacteriota</taxon>
    </lineage>
</organism>
<keyword evidence="4" id="KW-0648">Protein biosynthesis</keyword>
<evidence type="ECO:0000256" key="1">
    <source>
        <dbReference type="ARBA" id="ARBA00010699"/>
    </source>
</evidence>
<dbReference type="Proteomes" id="UP000231056">
    <property type="component" value="Unassembled WGS sequence"/>
</dbReference>
<sequence length="306" mass="34578">MTKEKKISIAYFGSPALSVKLLDKLLNGTALLISLIVTQPDKPSGKRLLNTQTPVKEYAVKHCIDVFDKAISPENEELLIEMMAKKKIDLGIVFAYGQFLSIKLLNSLKYGFWNVHPSLLPKYRGPSPLIYPILNGDNKTGITLIQVNENMDQGNIIKQQEFPIGESTTRLDIESQIAPIASKLIQSTLSDLINGLDIATYPQNNDMATFTKSIKKQDGLVELKILDKALKGKDNEAVNINRKYRAFTTWPGIWTKIISNNKELRLKLLDLDLINNKIILKIVQPEGKKPVSFKQWNEAYRIFPLR</sequence>
<gene>
    <name evidence="7" type="ORF">COV58_04320</name>
</gene>
<dbReference type="InterPro" id="IPR011034">
    <property type="entry name" value="Formyl_transferase-like_C_sf"/>
</dbReference>
<dbReference type="PROSITE" id="PS00373">
    <property type="entry name" value="GART"/>
    <property type="match status" value="1"/>
</dbReference>
<dbReference type="InterPro" id="IPR002376">
    <property type="entry name" value="Formyl_transf_N"/>
</dbReference>
<dbReference type="GO" id="GO:0004479">
    <property type="term" value="F:methionyl-tRNA formyltransferase activity"/>
    <property type="evidence" value="ECO:0007669"/>
    <property type="project" value="UniProtKB-EC"/>
</dbReference>
<dbReference type="Pfam" id="PF02911">
    <property type="entry name" value="Formyl_trans_C"/>
    <property type="match status" value="1"/>
</dbReference>
<evidence type="ECO:0000313" key="7">
    <source>
        <dbReference type="EMBL" id="PIQ73110.1"/>
    </source>
</evidence>
<reference evidence="7 8" key="1">
    <citation type="submission" date="2017-09" db="EMBL/GenBank/DDBJ databases">
        <title>Depth-based differentiation of microbial function through sediment-hosted aquifers and enrichment of novel symbionts in the deep terrestrial subsurface.</title>
        <authorList>
            <person name="Probst A.J."/>
            <person name="Ladd B."/>
            <person name="Jarett J.K."/>
            <person name="Geller-Mcgrath D.E."/>
            <person name="Sieber C.M."/>
            <person name="Emerson J.B."/>
            <person name="Anantharaman K."/>
            <person name="Thomas B.C."/>
            <person name="Malmstrom R."/>
            <person name="Stieglmeier M."/>
            <person name="Klingl A."/>
            <person name="Woyke T."/>
            <person name="Ryan C.M."/>
            <person name="Banfield J.F."/>
        </authorList>
    </citation>
    <scope>NUCLEOTIDE SEQUENCE [LARGE SCALE GENOMIC DNA]</scope>
    <source>
        <strain evidence="7">CG11_big_fil_rev_8_21_14_0_20_36_8</strain>
    </source>
</reference>
<protein>
    <recommendedName>
        <fullName evidence="2">methionyl-tRNA formyltransferase</fullName>
        <ecNumber evidence="2">2.1.2.9</ecNumber>
    </recommendedName>
</protein>
<dbReference type="InterPro" id="IPR036477">
    <property type="entry name" value="Formyl_transf_N_sf"/>
</dbReference>
<evidence type="ECO:0000313" key="8">
    <source>
        <dbReference type="Proteomes" id="UP000231056"/>
    </source>
</evidence>
<feature type="domain" description="Formyl transferase C-terminal" evidence="6">
    <location>
        <begin position="235"/>
        <end position="276"/>
    </location>
</feature>